<name>A0ABW2URK8_9BACI</name>
<keyword evidence="11" id="KW-0511">Multifunctional enzyme</keyword>
<evidence type="ECO:0000256" key="3">
    <source>
        <dbReference type="ARBA" id="ARBA00004910"/>
    </source>
</evidence>
<dbReference type="InterPro" id="IPR004794">
    <property type="entry name" value="Eubact_RibD"/>
</dbReference>
<comment type="pathway">
    <text evidence="3 14">Cofactor biosynthesis; riboflavin biosynthesis; 5-amino-6-(D-ribitylamino)uracil from GTP: step 3/4.</text>
</comment>
<keyword evidence="10 14" id="KW-0560">Oxidoreductase</keyword>
<evidence type="ECO:0000259" key="15">
    <source>
        <dbReference type="PROSITE" id="PS51747"/>
    </source>
</evidence>
<dbReference type="InterPro" id="IPR011549">
    <property type="entry name" value="RibD_C"/>
</dbReference>
<proteinExistence type="inferred from homology"/>
<dbReference type="PIRSF" id="PIRSF006769">
    <property type="entry name" value="RibD"/>
    <property type="match status" value="1"/>
</dbReference>
<keyword evidence="6 14" id="KW-0686">Riboflavin biosynthesis</keyword>
<dbReference type="NCBIfam" id="TIGR00227">
    <property type="entry name" value="ribD_Cterm"/>
    <property type="match status" value="1"/>
</dbReference>
<comment type="catalytic activity">
    <reaction evidence="13 14">
        <text>2,5-diamino-6-hydroxy-4-(5-phosphoribosylamino)-pyrimidine + H2O + H(+) = 5-amino-6-(5-phospho-D-ribosylamino)uracil + NH4(+)</text>
        <dbReference type="Rhea" id="RHEA:21868"/>
        <dbReference type="ChEBI" id="CHEBI:15377"/>
        <dbReference type="ChEBI" id="CHEBI:15378"/>
        <dbReference type="ChEBI" id="CHEBI:28938"/>
        <dbReference type="ChEBI" id="CHEBI:58453"/>
        <dbReference type="ChEBI" id="CHEBI:58614"/>
        <dbReference type="EC" id="3.5.4.26"/>
    </reaction>
</comment>
<comment type="catalytic activity">
    <reaction evidence="12 14">
        <text>5-amino-6-(5-phospho-D-ribitylamino)uracil + NADP(+) = 5-amino-6-(5-phospho-D-ribosylamino)uracil + NADPH + H(+)</text>
        <dbReference type="Rhea" id="RHEA:17845"/>
        <dbReference type="ChEBI" id="CHEBI:15378"/>
        <dbReference type="ChEBI" id="CHEBI:57783"/>
        <dbReference type="ChEBI" id="CHEBI:58349"/>
        <dbReference type="ChEBI" id="CHEBI:58421"/>
        <dbReference type="ChEBI" id="CHEBI:58453"/>
        <dbReference type="EC" id="1.1.1.193"/>
    </reaction>
</comment>
<dbReference type="InterPro" id="IPR050765">
    <property type="entry name" value="Riboflavin_Biosynth_HTPR"/>
</dbReference>
<comment type="pathway">
    <text evidence="2 14">Cofactor biosynthesis; riboflavin biosynthesis; 5-amino-6-(D-ribitylamino)uracil from GTP: step 2/4.</text>
</comment>
<dbReference type="RefSeq" id="WP_382357449.1">
    <property type="nucleotide sequence ID" value="NZ_JBHTGR010000002.1"/>
</dbReference>
<dbReference type="Gene3D" id="3.40.140.10">
    <property type="entry name" value="Cytidine Deaminase, domain 2"/>
    <property type="match status" value="1"/>
</dbReference>
<protein>
    <recommendedName>
        <fullName evidence="14">Riboflavin biosynthesis protein RibD</fullName>
    </recommendedName>
    <domain>
        <recommendedName>
            <fullName evidence="14">Diaminohydroxyphosphoribosylaminopyrimidine deaminase</fullName>
            <shortName evidence="14">DRAP deaminase</shortName>
            <ecNumber evidence="14">3.5.4.26</ecNumber>
        </recommendedName>
        <alternativeName>
            <fullName evidence="14">Riboflavin-specific deaminase</fullName>
        </alternativeName>
    </domain>
    <domain>
        <recommendedName>
            <fullName evidence="14">5-amino-6-(5-phosphoribosylamino)uracil reductase</fullName>
            <ecNumber evidence="14">1.1.1.193</ecNumber>
        </recommendedName>
        <alternativeName>
            <fullName evidence="14">HTP reductase</fullName>
        </alternativeName>
    </domain>
</protein>
<evidence type="ECO:0000313" key="16">
    <source>
        <dbReference type="EMBL" id="MFC7745973.1"/>
    </source>
</evidence>
<dbReference type="PANTHER" id="PTHR38011:SF7">
    <property type="entry name" value="2,5-DIAMINO-6-RIBOSYLAMINO-4(3H)-PYRIMIDINONE 5'-PHOSPHATE REDUCTASE"/>
    <property type="match status" value="1"/>
</dbReference>
<evidence type="ECO:0000256" key="13">
    <source>
        <dbReference type="ARBA" id="ARBA00049886"/>
    </source>
</evidence>
<dbReference type="InterPro" id="IPR002734">
    <property type="entry name" value="RibDG_C"/>
</dbReference>
<dbReference type="InterPro" id="IPR002125">
    <property type="entry name" value="CMP_dCMP_dom"/>
</dbReference>
<comment type="cofactor">
    <cofactor evidence="14">
        <name>Zn(2+)</name>
        <dbReference type="ChEBI" id="CHEBI:29105"/>
    </cofactor>
    <text evidence="14">Binds 1 zinc ion.</text>
</comment>
<keyword evidence="9 14" id="KW-0521">NADP</keyword>
<gene>
    <name evidence="16" type="primary">ribD</name>
    <name evidence="16" type="ORF">ACFQU8_01775</name>
</gene>
<comment type="similarity">
    <text evidence="4 14">In the N-terminal section; belongs to the cytidine and deoxycytidylate deaminase family.</text>
</comment>
<comment type="similarity">
    <text evidence="5 14">In the C-terminal section; belongs to the HTP reductase family.</text>
</comment>
<evidence type="ECO:0000256" key="10">
    <source>
        <dbReference type="ARBA" id="ARBA00023002"/>
    </source>
</evidence>
<dbReference type="Pfam" id="PF01872">
    <property type="entry name" value="RibD_C"/>
    <property type="match status" value="1"/>
</dbReference>
<evidence type="ECO:0000256" key="6">
    <source>
        <dbReference type="ARBA" id="ARBA00022619"/>
    </source>
</evidence>
<dbReference type="InterPro" id="IPR024072">
    <property type="entry name" value="DHFR-like_dom_sf"/>
</dbReference>
<comment type="caution">
    <text evidence="16">The sequence shown here is derived from an EMBL/GenBank/DDBJ whole genome shotgun (WGS) entry which is preliminary data.</text>
</comment>
<dbReference type="NCBIfam" id="TIGR00326">
    <property type="entry name" value="eubact_ribD"/>
    <property type="match status" value="1"/>
</dbReference>
<evidence type="ECO:0000256" key="4">
    <source>
        <dbReference type="ARBA" id="ARBA00005259"/>
    </source>
</evidence>
<dbReference type="EC" id="3.5.4.26" evidence="14"/>
<organism evidence="16 17">
    <name type="scientific">Lentibacillus kimchii</name>
    <dbReference type="NCBI Taxonomy" id="1542911"/>
    <lineage>
        <taxon>Bacteria</taxon>
        <taxon>Bacillati</taxon>
        <taxon>Bacillota</taxon>
        <taxon>Bacilli</taxon>
        <taxon>Bacillales</taxon>
        <taxon>Bacillaceae</taxon>
        <taxon>Lentibacillus</taxon>
    </lineage>
</organism>
<evidence type="ECO:0000313" key="17">
    <source>
        <dbReference type="Proteomes" id="UP001596620"/>
    </source>
</evidence>
<evidence type="ECO:0000256" key="8">
    <source>
        <dbReference type="ARBA" id="ARBA00022833"/>
    </source>
</evidence>
<evidence type="ECO:0000256" key="9">
    <source>
        <dbReference type="ARBA" id="ARBA00022857"/>
    </source>
</evidence>
<dbReference type="Pfam" id="PF00383">
    <property type="entry name" value="dCMP_cyt_deam_1"/>
    <property type="match status" value="1"/>
</dbReference>
<dbReference type="PANTHER" id="PTHR38011">
    <property type="entry name" value="DIHYDROFOLATE REDUCTASE FAMILY PROTEIN (AFU_ORTHOLOGUE AFUA_8G06820)"/>
    <property type="match status" value="1"/>
</dbReference>
<keyword evidence="7 14" id="KW-0479">Metal-binding</keyword>
<dbReference type="PROSITE" id="PS00903">
    <property type="entry name" value="CYT_DCMP_DEAMINASES_1"/>
    <property type="match status" value="1"/>
</dbReference>
<evidence type="ECO:0000256" key="12">
    <source>
        <dbReference type="ARBA" id="ARBA00049861"/>
    </source>
</evidence>
<evidence type="ECO:0000256" key="11">
    <source>
        <dbReference type="ARBA" id="ARBA00023268"/>
    </source>
</evidence>
<accession>A0ABW2URK8</accession>
<dbReference type="PROSITE" id="PS51747">
    <property type="entry name" value="CYT_DCMP_DEAMINASES_2"/>
    <property type="match status" value="1"/>
</dbReference>
<dbReference type="Proteomes" id="UP001596620">
    <property type="component" value="Unassembled WGS sequence"/>
</dbReference>
<reference evidence="17" key="1">
    <citation type="journal article" date="2019" name="Int. J. Syst. Evol. Microbiol.">
        <title>The Global Catalogue of Microorganisms (GCM) 10K type strain sequencing project: providing services to taxonomists for standard genome sequencing and annotation.</title>
        <authorList>
            <consortium name="The Broad Institute Genomics Platform"/>
            <consortium name="The Broad Institute Genome Sequencing Center for Infectious Disease"/>
            <person name="Wu L."/>
            <person name="Ma J."/>
        </authorList>
    </citation>
    <scope>NUCLEOTIDE SEQUENCE [LARGE SCALE GENOMIC DNA]</scope>
    <source>
        <strain evidence="17">JCM 30234</strain>
    </source>
</reference>
<sequence length="369" mass="39749">MNDDVYMQLALNVARSVSGQTNPNPPVGAVVVKHGTILGFGAHLKAGKSHAEVHALAMAGSEAEGATMYVTLEPCSHHGATPPCADLMIEKGISRAVIAVKDPNAKVAGSGVAKLEAAGITVDLGVMAAEAKAVNKYFNHYIRMKMPFVTIKAAASLDGKTAAHTGDSKWVTGEPARRDVHQYRHRHDAILTGVNTVIADDPSLTTRLPDGGRNPLRIILDHSLRTPMDARVINDAQAETWIFTERTITDEQLDSFKEKRHVHIIPLDTLDIRTVLQYLGEQKVMSLLVEGGAAVNGSFLESGHINQYVQYIAPKLIGGKDAPSVIAGGGFDSMAETLSLSILKADMIGEDIKIIAEPRKDDTHVHRHY</sequence>
<keyword evidence="8 14" id="KW-0862">Zinc</keyword>
<keyword evidence="14 16" id="KW-0378">Hydrolase</keyword>
<comment type="function">
    <text evidence="1 14">Converts 2,5-diamino-6-(ribosylamino)-4(3h)-pyrimidinone 5'-phosphate into 5-amino-6-(ribosylamino)-2,4(1h,3h)-pyrimidinedione 5'-phosphate.</text>
</comment>
<dbReference type="GO" id="GO:0008835">
    <property type="term" value="F:diaminohydroxyphosphoribosylaminopyrimidine deaminase activity"/>
    <property type="evidence" value="ECO:0007669"/>
    <property type="project" value="UniProtKB-EC"/>
</dbReference>
<dbReference type="EMBL" id="JBHTGR010000002">
    <property type="protein sequence ID" value="MFC7745973.1"/>
    <property type="molecule type" value="Genomic_DNA"/>
</dbReference>
<dbReference type="EC" id="1.1.1.193" evidence="14"/>
<evidence type="ECO:0000256" key="7">
    <source>
        <dbReference type="ARBA" id="ARBA00022723"/>
    </source>
</evidence>
<dbReference type="Gene3D" id="3.40.430.10">
    <property type="entry name" value="Dihydrofolate Reductase, subunit A"/>
    <property type="match status" value="1"/>
</dbReference>
<keyword evidence="17" id="KW-1185">Reference proteome</keyword>
<feature type="domain" description="CMP/dCMP-type deaminase" evidence="15">
    <location>
        <begin position="1"/>
        <end position="123"/>
    </location>
</feature>
<dbReference type="InterPro" id="IPR016192">
    <property type="entry name" value="APOBEC/CMP_deaminase_Zn-bd"/>
</dbReference>
<dbReference type="SUPFAM" id="SSF53927">
    <property type="entry name" value="Cytidine deaminase-like"/>
    <property type="match status" value="1"/>
</dbReference>
<dbReference type="CDD" id="cd01284">
    <property type="entry name" value="Riboflavin_deaminase-reductase"/>
    <property type="match status" value="1"/>
</dbReference>
<evidence type="ECO:0000256" key="2">
    <source>
        <dbReference type="ARBA" id="ARBA00004882"/>
    </source>
</evidence>
<dbReference type="InterPro" id="IPR016193">
    <property type="entry name" value="Cytidine_deaminase-like"/>
</dbReference>
<evidence type="ECO:0000256" key="14">
    <source>
        <dbReference type="PIRNR" id="PIRNR006769"/>
    </source>
</evidence>
<dbReference type="SUPFAM" id="SSF53597">
    <property type="entry name" value="Dihydrofolate reductase-like"/>
    <property type="match status" value="1"/>
</dbReference>
<dbReference type="GO" id="GO:0008703">
    <property type="term" value="F:5-amino-6-(5-phosphoribosylamino)uracil reductase activity"/>
    <property type="evidence" value="ECO:0007669"/>
    <property type="project" value="UniProtKB-EC"/>
</dbReference>
<evidence type="ECO:0000256" key="1">
    <source>
        <dbReference type="ARBA" id="ARBA00002151"/>
    </source>
</evidence>
<evidence type="ECO:0000256" key="5">
    <source>
        <dbReference type="ARBA" id="ARBA00007417"/>
    </source>
</evidence>